<dbReference type="SUPFAM" id="SSF49879">
    <property type="entry name" value="SMAD/FHA domain"/>
    <property type="match status" value="1"/>
</dbReference>
<dbReference type="SMART" id="SM00129">
    <property type="entry name" value="KISc"/>
    <property type="match status" value="1"/>
</dbReference>
<feature type="region of interest" description="Disordered" evidence="17">
    <location>
        <begin position="161"/>
        <end position="184"/>
    </location>
</feature>
<dbReference type="GO" id="GO:0005819">
    <property type="term" value="C:spindle"/>
    <property type="evidence" value="ECO:0007669"/>
    <property type="project" value="UniProtKB-SubCell"/>
</dbReference>
<keyword evidence="11" id="KW-0206">Cytoskeleton</keyword>
<dbReference type="GO" id="GO:0043066">
    <property type="term" value="P:negative regulation of apoptotic process"/>
    <property type="evidence" value="ECO:0007669"/>
    <property type="project" value="UniProtKB-ARBA"/>
</dbReference>
<evidence type="ECO:0000256" key="9">
    <source>
        <dbReference type="ARBA" id="ARBA00023054"/>
    </source>
</evidence>
<keyword evidence="6" id="KW-0493">Microtubule</keyword>
<evidence type="ECO:0000256" key="11">
    <source>
        <dbReference type="ARBA" id="ARBA00023212"/>
    </source>
</evidence>
<dbReference type="Gene3D" id="3.40.850.10">
    <property type="entry name" value="Kinesin motor domain"/>
    <property type="match status" value="1"/>
</dbReference>
<evidence type="ECO:0000313" key="21">
    <source>
        <dbReference type="Proteomes" id="UP001108240"/>
    </source>
</evidence>
<keyword evidence="21" id="KW-1185">Reference proteome</keyword>
<feature type="coiled-coil region" evidence="16">
    <location>
        <begin position="820"/>
        <end position="962"/>
    </location>
</feature>
<dbReference type="InterPro" id="IPR032405">
    <property type="entry name" value="Kinesin_assoc"/>
</dbReference>
<evidence type="ECO:0000256" key="17">
    <source>
        <dbReference type="SAM" id="MobiDB-lite"/>
    </source>
</evidence>
<evidence type="ECO:0000256" key="3">
    <source>
        <dbReference type="ARBA" id="ARBA00004214"/>
    </source>
</evidence>
<comment type="subcellular location">
    <subcellularLocation>
        <location evidence="2">Cytoplasm</location>
        <location evidence="2">Cytoskeleton</location>
        <location evidence="2">Spindle</location>
    </subcellularLocation>
    <subcellularLocation>
        <location evidence="3">Midbody</location>
    </subcellularLocation>
    <subcellularLocation>
        <location evidence="1">Nucleus</location>
    </subcellularLocation>
</comment>
<comment type="subunit">
    <text evidence="13">Directly interacts with PRC1 within a complex also containing KIF4A, KIF20A and KIF23; targets to the central spindle. Directly interacts with CIT depending on the activation state of the kinase (stronger interaction with the kinase-dead form); targets to the midbody. Interacts with ARRB2; the interaction is detected in the nucleus upon OR1D2 stimulation. Interacts with AKT1; the interaction is detected in the plasma membrane upon INS stimulation and promotes AKT1 phosphorylation. Interacts with SVIL; at midbody during cytokinesis. Interacts with RADIL (via PDZ domain); recruits RADIL to the microtubule network restricting RADIL from interaction with activated RAP1A.</text>
</comment>
<evidence type="ECO:0000256" key="16">
    <source>
        <dbReference type="SAM" id="Coils"/>
    </source>
</evidence>
<keyword evidence="10 15" id="KW-0505">Motor protein</keyword>
<keyword evidence="4" id="KW-0963">Cytoplasm</keyword>
<dbReference type="GO" id="GO:0003777">
    <property type="term" value="F:microtubule motor activity"/>
    <property type="evidence" value="ECO:0007669"/>
    <property type="project" value="InterPro"/>
</dbReference>
<dbReference type="GO" id="GO:0048731">
    <property type="term" value="P:system development"/>
    <property type="evidence" value="ECO:0007669"/>
    <property type="project" value="UniProtKB-ARBA"/>
</dbReference>
<dbReference type="GO" id="GO:0005524">
    <property type="term" value="F:ATP binding"/>
    <property type="evidence" value="ECO:0007669"/>
    <property type="project" value="UniProtKB-UniRule"/>
</dbReference>
<reference evidence="20" key="1">
    <citation type="submission" date="2025-08" db="UniProtKB">
        <authorList>
            <consortium name="Ensembl"/>
        </authorList>
    </citation>
    <scope>IDENTIFICATION</scope>
</reference>
<feature type="binding site" evidence="15">
    <location>
        <begin position="339"/>
        <end position="346"/>
    </location>
    <ligand>
        <name>ATP</name>
        <dbReference type="ChEBI" id="CHEBI:30616"/>
    </ligand>
</feature>
<dbReference type="InterPro" id="IPR008984">
    <property type="entry name" value="SMAD_FHA_dom_sf"/>
</dbReference>
<keyword evidence="9 16" id="KW-0175">Coiled coil</keyword>
<evidence type="ECO:0000256" key="4">
    <source>
        <dbReference type="ARBA" id="ARBA00022490"/>
    </source>
</evidence>
<dbReference type="InterPro" id="IPR027417">
    <property type="entry name" value="P-loop_NTPase"/>
</dbReference>
<dbReference type="Pfam" id="PF00498">
    <property type="entry name" value="FHA"/>
    <property type="match status" value="1"/>
</dbReference>
<sequence>MDGSKEVETTSSFNKTKEINRTYVISALTKCGEDAFKTPSSGAKLTLQRKPSRTTANQHEETTQENPGGEKRLTLQRRTRTGSTNRPKVLTEPNPAPSSAKETHETIKTPGKTSWSAHKTSSEKVSATHGEGKTISTPTRRTQFEKLSVKRDVFERLAGKDASRPTSTKHTAAGRHKPLQMSTETASEKVQIGGSYRHMTPASHSAQVRRPTALMSCTAHGGTGVCRAAPAEAVSRTSALPPQQLKMENSAVTVAVRVRPFSSREKEKAHQVIFMNDHETVVQHPDTKQSYTFTFDFSFCSINESDASFASQQVVYEKLARPLLERAFEGFNTCLFAYGQTGSGKSYTMMGFGEEAGVIPRFCKELFSRLSGTENKEISCRLEMSYFEVYNEKIHDLLVAKDEQNQKKMPLRVREHPVYGPYVADLSTNVVTSYADIKTWLELGNKQRATAATGMNDKSSRSHSVFTLVMMQTKTEFVEEEEHDHCITSRINLVDLAGSERCTSAQTSGDRLREGASINKSLLTLGKVISALSEQAQTRKKVFTPYRESVLTWLLKESLGGNSKTTMIATLSPAASNMDESLSTLRYAQQARMIINIAKVNEDTNAKLIRELKAEVEKLRAAQMSSQGIEPEKMRLFQQEITSLKTKLSQQEHDMAEAHRTWKEKLEDAERRKREESRELQRAGVTFKVDNRLPNLVNLNEDPQLSEMLLYMIKEGETKVGKLKSESAHDIQLSGALIADEHCVISSVKGTISIKPMANAKTFVNGHLVSECTVLHHGDRVILGGDHYFRFNHPAEVQSGKRASCWNSGDGQKDFEFAKNELLLAQRAQLEAEIEAARLKAKEEMMQGIQVAKEMAQKELSEQKSQYEKRIKALERELEEESERKRVQELDKKRVVCQIEQLQTAKSLLEQEVNTHNRRLQIEAQATRQALADHDIRHAKIVEALEAEKRKIAEDLAQIERKPYPQWDALKLSLMIEEANKINVDLCFHDRHEATDKESEGGDARLQVQVQNTKLGISTFWSLEKFQSNLAAMREFEQSTSKDDDVFYDPNDEWEPDLSASSSTSSFSRRRYLNLLVFSLRLMNKPPSLHSRTSDSALPAICKDLIGSAVARLRTCQSAEETESLADKLTLDLLVVHRAVRSIADLYEHLDDDSQENLFACSTEAQTHLVKATSDAVSPRAEELKTEVKKIGGYLQLLIQGCDSEISSMVTEAQRKVAKCMKVALKTIGLLAAVNGTDLHLTEHGSEIIDNVGIFLLQAVTITTEMLRDLSSAHLPVGSLNKYHGIFIYPVNVVNTFHIN</sequence>
<dbReference type="SUPFAM" id="SSF52540">
    <property type="entry name" value="P-loop containing nucleoside triphosphate hydrolases"/>
    <property type="match status" value="1"/>
</dbReference>
<evidence type="ECO:0000256" key="12">
    <source>
        <dbReference type="ARBA" id="ARBA00023242"/>
    </source>
</evidence>
<dbReference type="PROSITE" id="PS50006">
    <property type="entry name" value="FHA_DOMAIN"/>
    <property type="match status" value="1"/>
</dbReference>
<evidence type="ECO:0000256" key="15">
    <source>
        <dbReference type="PROSITE-ProRule" id="PRU00283"/>
    </source>
</evidence>
<evidence type="ECO:0000256" key="7">
    <source>
        <dbReference type="ARBA" id="ARBA00022741"/>
    </source>
</evidence>
<evidence type="ECO:0000256" key="6">
    <source>
        <dbReference type="ARBA" id="ARBA00022701"/>
    </source>
</evidence>
<dbReference type="Gene3D" id="2.60.200.20">
    <property type="match status" value="1"/>
</dbReference>
<evidence type="ECO:0000256" key="8">
    <source>
        <dbReference type="ARBA" id="ARBA00022840"/>
    </source>
</evidence>
<evidence type="ECO:0000313" key="20">
    <source>
        <dbReference type="Ensembl" id="ENSCCRP00000080381.2"/>
    </source>
</evidence>
<organism evidence="20 21">
    <name type="scientific">Cyprinus carpio carpio</name>
    <dbReference type="NCBI Taxonomy" id="630221"/>
    <lineage>
        <taxon>Eukaryota</taxon>
        <taxon>Metazoa</taxon>
        <taxon>Chordata</taxon>
        <taxon>Craniata</taxon>
        <taxon>Vertebrata</taxon>
        <taxon>Euteleostomi</taxon>
        <taxon>Actinopterygii</taxon>
        <taxon>Neopterygii</taxon>
        <taxon>Teleostei</taxon>
        <taxon>Ostariophysi</taxon>
        <taxon>Cypriniformes</taxon>
        <taxon>Cyprinidae</taxon>
        <taxon>Cyprininae</taxon>
        <taxon>Cyprinus</taxon>
    </lineage>
</organism>
<dbReference type="GO" id="GO:0008017">
    <property type="term" value="F:microtubule binding"/>
    <property type="evidence" value="ECO:0007669"/>
    <property type="project" value="InterPro"/>
</dbReference>
<evidence type="ECO:0000259" key="19">
    <source>
        <dbReference type="PROSITE" id="PS50067"/>
    </source>
</evidence>
<reference evidence="20" key="2">
    <citation type="submission" date="2025-09" db="UniProtKB">
        <authorList>
            <consortium name="Ensembl"/>
        </authorList>
    </citation>
    <scope>IDENTIFICATION</scope>
</reference>
<dbReference type="GO" id="GO:0030496">
    <property type="term" value="C:midbody"/>
    <property type="evidence" value="ECO:0007669"/>
    <property type="project" value="UniProtKB-SubCell"/>
</dbReference>
<accession>A0A8C1EQR7</accession>
<keyword evidence="12" id="KW-0539">Nucleus</keyword>
<evidence type="ECO:0000256" key="5">
    <source>
        <dbReference type="ARBA" id="ARBA00022553"/>
    </source>
</evidence>
<dbReference type="Pfam" id="PF00225">
    <property type="entry name" value="Kinesin"/>
    <property type="match status" value="1"/>
</dbReference>
<name>A0A8C1EQR7_CYPCA</name>
<feature type="region of interest" description="Disordered" evidence="17">
    <location>
        <begin position="33"/>
        <end position="136"/>
    </location>
</feature>
<dbReference type="PRINTS" id="PR00380">
    <property type="entry name" value="KINESINHEAVY"/>
</dbReference>
<dbReference type="PANTHER" id="PTHR47117:SF5">
    <property type="entry name" value="KINESIN-LIKE PROTEIN KIF14"/>
    <property type="match status" value="1"/>
</dbReference>
<dbReference type="InterPro" id="IPR036961">
    <property type="entry name" value="Kinesin_motor_dom_sf"/>
</dbReference>
<dbReference type="Ensembl" id="ENSCCRT00000087229.2">
    <property type="protein sequence ID" value="ENSCCRP00000080381.2"/>
    <property type="gene ID" value="ENSCCRG00000043522.2"/>
</dbReference>
<dbReference type="GO" id="GO:0005874">
    <property type="term" value="C:microtubule"/>
    <property type="evidence" value="ECO:0007669"/>
    <property type="project" value="UniProtKB-KW"/>
</dbReference>
<feature type="coiled-coil region" evidence="16">
    <location>
        <begin position="634"/>
        <end position="686"/>
    </location>
</feature>
<evidence type="ECO:0000256" key="13">
    <source>
        <dbReference type="ARBA" id="ARBA00064520"/>
    </source>
</evidence>
<dbReference type="FunFam" id="3.40.850.10:FF:000042">
    <property type="entry name" value="Kinesin family member 14"/>
    <property type="match status" value="1"/>
</dbReference>
<evidence type="ECO:0000259" key="18">
    <source>
        <dbReference type="PROSITE" id="PS50006"/>
    </source>
</evidence>
<dbReference type="GO" id="GO:0007018">
    <property type="term" value="P:microtubule-based movement"/>
    <property type="evidence" value="ECO:0007669"/>
    <property type="project" value="InterPro"/>
</dbReference>
<evidence type="ECO:0000256" key="14">
    <source>
        <dbReference type="ARBA" id="ARBA00073220"/>
    </source>
</evidence>
<dbReference type="PANTHER" id="PTHR47117">
    <property type="entry name" value="STAR-RELATED LIPID TRANSFER PROTEIN 9"/>
    <property type="match status" value="1"/>
</dbReference>
<dbReference type="CDD" id="cd01365">
    <property type="entry name" value="KISc_KIF1A_KIF1B"/>
    <property type="match status" value="1"/>
</dbReference>
<dbReference type="Pfam" id="PF16183">
    <property type="entry name" value="Kinesin_assoc"/>
    <property type="match status" value="1"/>
</dbReference>
<dbReference type="InterPro" id="IPR056523">
    <property type="entry name" value="4HB_KIF14"/>
</dbReference>
<dbReference type="InterPro" id="IPR001752">
    <property type="entry name" value="Kinesin_motor_dom"/>
</dbReference>
<dbReference type="InterPro" id="IPR000253">
    <property type="entry name" value="FHA_dom"/>
</dbReference>
<dbReference type="PROSITE" id="PS00411">
    <property type="entry name" value="KINESIN_MOTOR_1"/>
    <property type="match status" value="1"/>
</dbReference>
<keyword evidence="8 15" id="KW-0067">ATP-binding</keyword>
<evidence type="ECO:0000256" key="1">
    <source>
        <dbReference type="ARBA" id="ARBA00004123"/>
    </source>
</evidence>
<dbReference type="PROSITE" id="PS50067">
    <property type="entry name" value="KINESIN_MOTOR_2"/>
    <property type="match status" value="1"/>
</dbReference>
<evidence type="ECO:0000256" key="2">
    <source>
        <dbReference type="ARBA" id="ARBA00004186"/>
    </source>
</evidence>
<protein>
    <recommendedName>
        <fullName evidence="14">Kinesin-like protein KIF14</fullName>
    </recommendedName>
</protein>
<keyword evidence="7 15" id="KW-0547">Nucleotide-binding</keyword>
<feature type="domain" description="FHA" evidence="18">
    <location>
        <begin position="718"/>
        <end position="769"/>
    </location>
</feature>
<dbReference type="InterPro" id="IPR019821">
    <property type="entry name" value="Kinesin_motor_CS"/>
</dbReference>
<dbReference type="FunFam" id="2.60.200.20:FF:000020">
    <property type="entry name" value="Kinesin family member 14"/>
    <property type="match status" value="1"/>
</dbReference>
<feature type="compositionally biased region" description="Basic and acidic residues" evidence="17">
    <location>
        <begin position="58"/>
        <end position="73"/>
    </location>
</feature>
<dbReference type="Pfam" id="PF23313">
    <property type="entry name" value="4HB_KIF14"/>
    <property type="match status" value="2"/>
</dbReference>
<keyword evidence="5" id="KW-0597">Phosphoprotein</keyword>
<dbReference type="Proteomes" id="UP001108240">
    <property type="component" value="Unplaced"/>
</dbReference>
<dbReference type="GO" id="GO:0005634">
    <property type="term" value="C:nucleus"/>
    <property type="evidence" value="ECO:0007669"/>
    <property type="project" value="UniProtKB-SubCell"/>
</dbReference>
<feature type="region of interest" description="Disordered" evidence="17">
    <location>
        <begin position="1"/>
        <end position="21"/>
    </location>
</feature>
<dbReference type="GeneTree" id="ENSGT00940000156834"/>
<comment type="similarity">
    <text evidence="15">Belongs to the TRAFAC class myosin-kinesin ATPase superfamily. Kinesin family.</text>
</comment>
<proteinExistence type="inferred from homology"/>
<feature type="domain" description="Kinesin motor" evidence="19">
    <location>
        <begin position="251"/>
        <end position="594"/>
    </location>
</feature>
<dbReference type="CDD" id="cd22707">
    <property type="entry name" value="FHA_KIF14"/>
    <property type="match status" value="1"/>
</dbReference>
<dbReference type="SMART" id="SM00240">
    <property type="entry name" value="FHA"/>
    <property type="match status" value="1"/>
</dbReference>
<evidence type="ECO:0000256" key="10">
    <source>
        <dbReference type="ARBA" id="ARBA00023175"/>
    </source>
</evidence>
<feature type="compositionally biased region" description="Polar residues" evidence="17">
    <location>
        <begin position="111"/>
        <end position="125"/>
    </location>
</feature>